<dbReference type="Pfam" id="PF00026">
    <property type="entry name" value="Asp"/>
    <property type="match status" value="2"/>
</dbReference>
<feature type="domain" description="Peptidase A1" evidence="4">
    <location>
        <begin position="72"/>
        <end position="315"/>
    </location>
</feature>
<feature type="disulfide bond" evidence="2">
    <location>
        <begin position="232"/>
        <end position="268"/>
    </location>
</feature>
<dbReference type="Gene3D" id="2.40.70.10">
    <property type="entry name" value="Acid Proteases"/>
    <property type="match status" value="2"/>
</dbReference>
<keyword evidence="5" id="KW-0378">Hydrolase</keyword>
<keyword evidence="5" id="KW-0645">Protease</keyword>
<evidence type="ECO:0000259" key="4">
    <source>
        <dbReference type="PROSITE" id="PS51767"/>
    </source>
</evidence>
<dbReference type="Proteomes" id="UP000054047">
    <property type="component" value="Unassembled WGS sequence"/>
</dbReference>
<evidence type="ECO:0000256" key="3">
    <source>
        <dbReference type="SAM" id="SignalP"/>
    </source>
</evidence>
<dbReference type="GO" id="GO:0006508">
    <property type="term" value="P:proteolysis"/>
    <property type="evidence" value="ECO:0007669"/>
    <property type="project" value="UniProtKB-KW"/>
</dbReference>
<name>A0A0C2GTP5_9BILA</name>
<dbReference type="AlphaFoldDB" id="A0A0C2GTP5"/>
<evidence type="ECO:0000313" key="6">
    <source>
        <dbReference type="Proteomes" id="UP000054047"/>
    </source>
</evidence>
<organism evidence="5 6">
    <name type="scientific">Ancylostoma duodenale</name>
    <dbReference type="NCBI Taxonomy" id="51022"/>
    <lineage>
        <taxon>Eukaryota</taxon>
        <taxon>Metazoa</taxon>
        <taxon>Ecdysozoa</taxon>
        <taxon>Nematoda</taxon>
        <taxon>Chromadorea</taxon>
        <taxon>Rhabditida</taxon>
        <taxon>Rhabditina</taxon>
        <taxon>Rhabditomorpha</taxon>
        <taxon>Strongyloidea</taxon>
        <taxon>Ancylostomatidae</taxon>
        <taxon>Ancylostomatinae</taxon>
        <taxon>Ancylostoma</taxon>
    </lineage>
</organism>
<dbReference type="InterPro" id="IPR001461">
    <property type="entry name" value="Aspartic_peptidase_A1"/>
</dbReference>
<dbReference type="GO" id="GO:0005764">
    <property type="term" value="C:lysosome"/>
    <property type="evidence" value="ECO:0007669"/>
    <property type="project" value="TreeGrafter"/>
</dbReference>
<dbReference type="OrthoDB" id="5790032at2759"/>
<dbReference type="InterPro" id="IPR033121">
    <property type="entry name" value="PEPTIDASE_A1"/>
</dbReference>
<dbReference type="PANTHER" id="PTHR47966">
    <property type="entry name" value="BETA-SITE APP-CLEAVING ENZYME, ISOFORM A-RELATED"/>
    <property type="match status" value="1"/>
</dbReference>
<comment type="similarity">
    <text evidence="1">Belongs to the peptidase A1 family.</text>
</comment>
<dbReference type="EMBL" id="KN730873">
    <property type="protein sequence ID" value="KIH60536.1"/>
    <property type="molecule type" value="Genomic_DNA"/>
</dbReference>
<feature type="chain" id="PRO_5002149543" evidence="3">
    <location>
        <begin position="17"/>
        <end position="315"/>
    </location>
</feature>
<dbReference type="PANTHER" id="PTHR47966:SF8">
    <property type="entry name" value="ASPARTIC PROTEASE 1-RELATED"/>
    <property type="match status" value="1"/>
</dbReference>
<evidence type="ECO:0000256" key="1">
    <source>
        <dbReference type="ARBA" id="ARBA00007447"/>
    </source>
</evidence>
<feature type="signal peptide" evidence="3">
    <location>
        <begin position="1"/>
        <end position="16"/>
    </location>
</feature>
<dbReference type="PRINTS" id="PR00792">
    <property type="entry name" value="PEPSIN"/>
</dbReference>
<dbReference type="CDD" id="cd05471">
    <property type="entry name" value="pepsin_like"/>
    <property type="match status" value="1"/>
</dbReference>
<evidence type="ECO:0000313" key="5">
    <source>
        <dbReference type="EMBL" id="KIH60536.1"/>
    </source>
</evidence>
<sequence length="315" mass="35002">MWISLLLATAFSVTYAQNMTMKLVGTGSVIAKFIEANRYDEYLRLIDQQERSRSSGRYWTWQALASWYDEYYLGVVKVGTPAQTFYLSMDTGSSAMWLINGACTHPICNGYAGSGRTKNKFYYGQSTTFQRTGNEFSINYGTGWAGGFVGIDNIAYGTYAVRQQFRVANSLGPYFGSAPMDGIFGLGFNQYTNAMSDTGTTWIGVPNAVLNNILWQTQSSYDANRKLYIVLCSKMFTLPNMVFNIAGVRFSVPSAQYVLDLNLGGGQCVMAIFAVDSAAFGVQFILGQRFIRTLCQTYDMANKRRGISLATPQRT</sequence>
<accession>A0A0C2GTP5</accession>
<keyword evidence="6" id="KW-1185">Reference proteome</keyword>
<dbReference type="InterPro" id="IPR021109">
    <property type="entry name" value="Peptidase_aspartic_dom_sf"/>
</dbReference>
<evidence type="ECO:0000256" key="2">
    <source>
        <dbReference type="PIRSR" id="PIRSR601461-2"/>
    </source>
</evidence>
<reference evidence="5 6" key="1">
    <citation type="submission" date="2013-12" db="EMBL/GenBank/DDBJ databases">
        <title>Draft genome of the parsitic nematode Ancylostoma duodenale.</title>
        <authorList>
            <person name="Mitreva M."/>
        </authorList>
    </citation>
    <scope>NUCLEOTIDE SEQUENCE [LARGE SCALE GENOMIC DNA]</scope>
    <source>
        <strain evidence="5 6">Zhejiang</strain>
    </source>
</reference>
<proteinExistence type="inferred from homology"/>
<keyword evidence="2" id="KW-1015">Disulfide bond</keyword>
<gene>
    <name evidence="5" type="ORF">ANCDUO_09215</name>
</gene>
<protein>
    <submittedName>
        <fullName evidence="5">Eukaryotic aspartyl protease</fullName>
    </submittedName>
</protein>
<dbReference type="GO" id="GO:0004190">
    <property type="term" value="F:aspartic-type endopeptidase activity"/>
    <property type="evidence" value="ECO:0007669"/>
    <property type="project" value="InterPro"/>
</dbReference>
<keyword evidence="3" id="KW-0732">Signal</keyword>
<dbReference type="SUPFAM" id="SSF50630">
    <property type="entry name" value="Acid proteases"/>
    <property type="match status" value="1"/>
</dbReference>
<dbReference type="InterPro" id="IPR034164">
    <property type="entry name" value="Pepsin-like_dom"/>
</dbReference>
<dbReference type="PROSITE" id="PS51767">
    <property type="entry name" value="PEPTIDASE_A1"/>
    <property type="match status" value="1"/>
</dbReference>